<evidence type="ECO:0000313" key="8">
    <source>
        <dbReference type="Proteomes" id="UP001597295"/>
    </source>
</evidence>
<feature type="region of interest" description="Disordered" evidence="6">
    <location>
        <begin position="1"/>
        <end position="21"/>
    </location>
</feature>
<dbReference type="InterPro" id="IPR044957">
    <property type="entry name" value="Ribosomal_bL32_bact"/>
</dbReference>
<dbReference type="EMBL" id="JBHUIP010000004">
    <property type="protein sequence ID" value="MFD2262417.1"/>
    <property type="molecule type" value="Genomic_DNA"/>
</dbReference>
<keyword evidence="3 5" id="KW-0687">Ribonucleoprotein</keyword>
<name>A0ABW5DMT8_9PROT</name>
<proteinExistence type="inferred from homology"/>
<keyword evidence="2 5" id="KW-0689">Ribosomal protein</keyword>
<dbReference type="SUPFAM" id="SSF57829">
    <property type="entry name" value="Zn-binding ribosomal proteins"/>
    <property type="match status" value="1"/>
</dbReference>
<comment type="caution">
    <text evidence="7">The sequence shown here is derived from an EMBL/GenBank/DDBJ whole genome shotgun (WGS) entry which is preliminary data.</text>
</comment>
<evidence type="ECO:0000256" key="6">
    <source>
        <dbReference type="SAM" id="MobiDB-lite"/>
    </source>
</evidence>
<evidence type="ECO:0000256" key="2">
    <source>
        <dbReference type="ARBA" id="ARBA00022980"/>
    </source>
</evidence>
<dbReference type="Pfam" id="PF01783">
    <property type="entry name" value="Ribosomal_L32p"/>
    <property type="match status" value="1"/>
</dbReference>
<gene>
    <name evidence="5 7" type="primary">rpmF</name>
    <name evidence="7" type="ORF">ACFSM5_05915</name>
</gene>
<dbReference type="InterPro" id="IPR002677">
    <property type="entry name" value="Ribosomal_bL32"/>
</dbReference>
<evidence type="ECO:0000256" key="3">
    <source>
        <dbReference type="ARBA" id="ARBA00023274"/>
    </source>
</evidence>
<evidence type="ECO:0000256" key="5">
    <source>
        <dbReference type="HAMAP-Rule" id="MF_00340"/>
    </source>
</evidence>
<evidence type="ECO:0000256" key="4">
    <source>
        <dbReference type="ARBA" id="ARBA00035178"/>
    </source>
</evidence>
<dbReference type="PANTHER" id="PTHR35534:SF1">
    <property type="entry name" value="LARGE RIBOSOMAL SUBUNIT PROTEIN BL32"/>
    <property type="match status" value="1"/>
</dbReference>
<dbReference type="InterPro" id="IPR011332">
    <property type="entry name" value="Ribosomal_zn-bd"/>
</dbReference>
<dbReference type="GO" id="GO:0005840">
    <property type="term" value="C:ribosome"/>
    <property type="evidence" value="ECO:0007669"/>
    <property type="project" value="UniProtKB-KW"/>
</dbReference>
<dbReference type="NCBIfam" id="TIGR01031">
    <property type="entry name" value="rpmF_bact"/>
    <property type="match status" value="1"/>
</dbReference>
<evidence type="ECO:0000256" key="1">
    <source>
        <dbReference type="ARBA" id="ARBA00008560"/>
    </source>
</evidence>
<feature type="compositionally biased region" description="Basic residues" evidence="6">
    <location>
        <begin position="1"/>
        <end position="16"/>
    </location>
</feature>
<organism evidence="7 8">
    <name type="scientific">Lacibacterium aquatile</name>
    <dbReference type="NCBI Taxonomy" id="1168082"/>
    <lineage>
        <taxon>Bacteria</taxon>
        <taxon>Pseudomonadati</taxon>
        <taxon>Pseudomonadota</taxon>
        <taxon>Alphaproteobacteria</taxon>
        <taxon>Rhodospirillales</taxon>
        <taxon>Rhodospirillaceae</taxon>
    </lineage>
</organism>
<comment type="similarity">
    <text evidence="1 5">Belongs to the bacterial ribosomal protein bL32 family.</text>
</comment>
<sequence>MAVPKKKTSKSRRNMRRSHDALTGSAYAECSNCGELHRPHHVCTSCGHYDGREVVEGAAA</sequence>
<dbReference type="HAMAP" id="MF_00340">
    <property type="entry name" value="Ribosomal_bL32"/>
    <property type="match status" value="1"/>
</dbReference>
<protein>
    <recommendedName>
        <fullName evidence="4 5">Large ribosomal subunit protein bL32</fullName>
    </recommendedName>
</protein>
<dbReference type="Proteomes" id="UP001597295">
    <property type="component" value="Unassembled WGS sequence"/>
</dbReference>
<accession>A0ABW5DMT8</accession>
<dbReference type="RefSeq" id="WP_379875373.1">
    <property type="nucleotide sequence ID" value="NZ_JBHUIP010000004.1"/>
</dbReference>
<evidence type="ECO:0000313" key="7">
    <source>
        <dbReference type="EMBL" id="MFD2262417.1"/>
    </source>
</evidence>
<reference evidence="8" key="1">
    <citation type="journal article" date="2019" name="Int. J. Syst. Evol. Microbiol.">
        <title>The Global Catalogue of Microorganisms (GCM) 10K type strain sequencing project: providing services to taxonomists for standard genome sequencing and annotation.</title>
        <authorList>
            <consortium name="The Broad Institute Genomics Platform"/>
            <consortium name="The Broad Institute Genome Sequencing Center for Infectious Disease"/>
            <person name="Wu L."/>
            <person name="Ma J."/>
        </authorList>
    </citation>
    <scope>NUCLEOTIDE SEQUENCE [LARGE SCALE GENOMIC DNA]</scope>
    <source>
        <strain evidence="8">CGMCC 1.19062</strain>
    </source>
</reference>
<dbReference type="PANTHER" id="PTHR35534">
    <property type="entry name" value="50S RIBOSOMAL PROTEIN L32"/>
    <property type="match status" value="1"/>
</dbReference>
<keyword evidence="8" id="KW-1185">Reference proteome</keyword>
<dbReference type="Gene3D" id="1.20.5.640">
    <property type="entry name" value="Single helix bin"/>
    <property type="match status" value="1"/>
</dbReference>